<evidence type="ECO:0000256" key="9">
    <source>
        <dbReference type="PIRNR" id="PIRNR009449"/>
    </source>
</evidence>
<evidence type="ECO:0000256" key="2">
    <source>
        <dbReference type="ARBA" id="ARBA00022485"/>
    </source>
</evidence>
<comment type="similarity">
    <text evidence="1 9">Belongs to the eukaryotic-type primase large subunit family.</text>
</comment>
<dbReference type="SUPFAM" id="SSF140914">
    <property type="entry name" value="PriB N-terminal domain-like"/>
    <property type="match status" value="1"/>
</dbReference>
<dbReference type="GO" id="GO:0006269">
    <property type="term" value="P:DNA replication, synthesis of primer"/>
    <property type="evidence" value="ECO:0007669"/>
    <property type="project" value="UniProtKB-KW"/>
</dbReference>
<keyword evidence="13" id="KW-1185">Reference proteome</keyword>
<dbReference type="PANTHER" id="PTHR10537:SF3">
    <property type="entry name" value="DNA PRIMASE LARGE SUBUNIT"/>
    <property type="match status" value="1"/>
</dbReference>
<sequence>MIRQDAHRIDSKRRAIIDPKKRQFATPIYKQQDYPHRLNLYDTPPTAEITLEQFEQWAIDRLKVLAEIEACSYRNKTPAETATHITPLLDKYLPLGSNTSASNGTVDQRLKNERQKDHYSHFILRLAFSATEDLRRRFARAETMLFRFRFQKDDSRERRAFIESLNLDWESVSEEERNELADHLISSTPGLRRLDEETWYKVDWEKVPELVERRSVFLKKGKAYVPGREQLAMIMAEFTARLERSLELTSRALPRLDEDDRLTPILNHLSKNFGSADSTFTEGEGHVDGAAITASSIDQLSQHFPLCMRSLHMNLRKNHHLKHFGRLQYTLFLKGIGLSLEECILFWRQSFRGKTDDEFNSQYKYNIRHAYGDVGGDARRGRGYPPYSCQKVLGDNNVGIGQSHGCPYRHYSVDNLVGLLQTTGVNDKGILREVREDVGKQRYHIACNRVFEFSHKNEIKKVKEDGTWSQADLDTIVHPNVYFKRSYLLKQLAKAPGRD</sequence>
<evidence type="ECO:0000256" key="4">
    <source>
        <dbReference type="ARBA" id="ARBA00022705"/>
    </source>
</evidence>
<evidence type="ECO:0000256" key="6">
    <source>
        <dbReference type="ARBA" id="ARBA00023004"/>
    </source>
</evidence>
<keyword evidence="7 9" id="KW-0411">Iron-sulfur</keyword>
<dbReference type="FunFam" id="1.20.930.80:FF:000003">
    <property type="entry name" value="DNA primase large subunit"/>
    <property type="match status" value="1"/>
</dbReference>
<feature type="domain" description="DNA primase large subunit C-terminal" evidence="11">
    <location>
        <begin position="301"/>
        <end position="483"/>
    </location>
</feature>
<dbReference type="GO" id="GO:0046872">
    <property type="term" value="F:metal ion binding"/>
    <property type="evidence" value="ECO:0007669"/>
    <property type="project" value="UniProtKB-UniRule"/>
</dbReference>
<dbReference type="AlphaFoldDB" id="A0AAD6CYE0"/>
<evidence type="ECO:0000256" key="10">
    <source>
        <dbReference type="PIRSR" id="PIRSR009449-1"/>
    </source>
</evidence>
<keyword evidence="5 9" id="KW-0479">Metal-binding</keyword>
<dbReference type="Pfam" id="PF04104">
    <property type="entry name" value="DNA_primase_lrg"/>
    <property type="match status" value="1"/>
</dbReference>
<evidence type="ECO:0000313" key="13">
    <source>
        <dbReference type="Proteomes" id="UP001220324"/>
    </source>
</evidence>
<dbReference type="InterPro" id="IPR016558">
    <property type="entry name" value="DNA_primase_lsu_euk"/>
</dbReference>
<evidence type="ECO:0000256" key="1">
    <source>
        <dbReference type="ARBA" id="ARBA00010564"/>
    </source>
</evidence>
<organism evidence="12 13">
    <name type="scientific">Penicillium frequentans</name>
    <dbReference type="NCBI Taxonomy" id="3151616"/>
    <lineage>
        <taxon>Eukaryota</taxon>
        <taxon>Fungi</taxon>
        <taxon>Dikarya</taxon>
        <taxon>Ascomycota</taxon>
        <taxon>Pezizomycotina</taxon>
        <taxon>Eurotiomycetes</taxon>
        <taxon>Eurotiomycetidae</taxon>
        <taxon>Eurotiales</taxon>
        <taxon>Aspergillaceae</taxon>
        <taxon>Penicillium</taxon>
    </lineage>
</organism>
<keyword evidence="6 9" id="KW-0408">Iron</keyword>
<dbReference type="CDD" id="cd07322">
    <property type="entry name" value="PriL_PriS_Eukaryotic"/>
    <property type="match status" value="1"/>
</dbReference>
<keyword evidence="4 9" id="KW-0235">DNA replication</keyword>
<evidence type="ECO:0000256" key="7">
    <source>
        <dbReference type="ARBA" id="ARBA00023014"/>
    </source>
</evidence>
<dbReference type="Gene3D" id="1.20.930.80">
    <property type="match status" value="1"/>
</dbReference>
<accession>A0AAD6CYE0</accession>
<keyword evidence="2 9" id="KW-0004">4Fe-4S</keyword>
<feature type="binding site" evidence="10">
    <location>
        <position position="307"/>
    </location>
    <ligand>
        <name>[4Fe-4S] cluster</name>
        <dbReference type="ChEBI" id="CHEBI:49883"/>
    </ligand>
</feature>
<proteinExistence type="inferred from homology"/>
<evidence type="ECO:0000259" key="11">
    <source>
        <dbReference type="Pfam" id="PF04104"/>
    </source>
</evidence>
<dbReference type="PANTHER" id="PTHR10537">
    <property type="entry name" value="DNA PRIMASE LARGE SUBUNIT"/>
    <property type="match status" value="1"/>
</dbReference>
<dbReference type="Pfam" id="PF26466">
    <property type="entry name" value="DNA_primase_lrg_N"/>
    <property type="match status" value="1"/>
</dbReference>
<name>A0AAD6CYE0_9EURO</name>
<feature type="binding site" evidence="10">
    <location>
        <position position="389"/>
    </location>
    <ligand>
        <name>[4Fe-4S] cluster</name>
        <dbReference type="ChEBI" id="CHEBI:49883"/>
    </ligand>
</feature>
<dbReference type="PIRSF" id="PIRSF009449">
    <property type="entry name" value="DNA_primase_large_subunit"/>
    <property type="match status" value="1"/>
</dbReference>
<gene>
    <name evidence="12" type="ORF">N7494_003250</name>
</gene>
<dbReference type="InterPro" id="IPR058560">
    <property type="entry name" value="DNA_primase_C"/>
</dbReference>
<feature type="binding site" evidence="10">
    <location>
        <position position="447"/>
    </location>
    <ligand>
        <name>[4Fe-4S] cluster</name>
        <dbReference type="ChEBI" id="CHEBI:49883"/>
    </ligand>
</feature>
<feature type="binding site" evidence="10">
    <location>
        <position position="406"/>
    </location>
    <ligand>
        <name>[4Fe-4S] cluster</name>
        <dbReference type="ChEBI" id="CHEBI:49883"/>
    </ligand>
</feature>
<dbReference type="InterPro" id="IPR007238">
    <property type="entry name" value="DNA_primase_lsu_euk/arc"/>
</dbReference>
<comment type="caution">
    <text evidence="12">The sequence shown here is derived from an EMBL/GenBank/DDBJ whole genome shotgun (WGS) entry which is preliminary data.</text>
</comment>
<dbReference type="GO" id="GO:0051539">
    <property type="term" value="F:4 iron, 4 sulfur cluster binding"/>
    <property type="evidence" value="ECO:0007669"/>
    <property type="project" value="UniProtKB-UniRule"/>
</dbReference>
<evidence type="ECO:0000313" key="12">
    <source>
        <dbReference type="EMBL" id="KAJ5545665.1"/>
    </source>
</evidence>
<protein>
    <recommendedName>
        <fullName evidence="9">DNA primase large subunit</fullName>
    </recommendedName>
</protein>
<dbReference type="GO" id="GO:0006270">
    <property type="term" value="P:DNA replication initiation"/>
    <property type="evidence" value="ECO:0007669"/>
    <property type="project" value="TreeGrafter"/>
</dbReference>
<reference evidence="12 13" key="1">
    <citation type="journal article" date="2023" name="IMA Fungus">
        <title>Comparative genomic study of the Penicillium genus elucidates a diverse pangenome and 15 lateral gene transfer events.</title>
        <authorList>
            <person name="Petersen C."/>
            <person name="Sorensen T."/>
            <person name="Nielsen M.R."/>
            <person name="Sondergaard T.E."/>
            <person name="Sorensen J.L."/>
            <person name="Fitzpatrick D.A."/>
            <person name="Frisvad J.C."/>
            <person name="Nielsen K.L."/>
        </authorList>
    </citation>
    <scope>NUCLEOTIDE SEQUENCE [LARGE SCALE GENOMIC DNA]</scope>
    <source>
        <strain evidence="12 13">IBT 35679</strain>
    </source>
</reference>
<evidence type="ECO:0000256" key="5">
    <source>
        <dbReference type="ARBA" id="ARBA00022723"/>
    </source>
</evidence>
<dbReference type="EMBL" id="JAQIZZ010000003">
    <property type="protein sequence ID" value="KAJ5545665.1"/>
    <property type="molecule type" value="Genomic_DNA"/>
</dbReference>
<keyword evidence="3 9" id="KW-0639">Primosome</keyword>
<dbReference type="GO" id="GO:0005658">
    <property type="term" value="C:alpha DNA polymerase:primase complex"/>
    <property type="evidence" value="ECO:0007669"/>
    <property type="project" value="UniProtKB-ARBA"/>
</dbReference>
<comment type="function">
    <text evidence="9">DNA primase is the polymerase that synthesizes small RNA primers for the Okazaki fragments made during discontinuous DNA replication.</text>
</comment>
<evidence type="ECO:0000256" key="8">
    <source>
        <dbReference type="ARBA" id="ARBA00023125"/>
    </source>
</evidence>
<dbReference type="GO" id="GO:0003677">
    <property type="term" value="F:DNA binding"/>
    <property type="evidence" value="ECO:0007669"/>
    <property type="project" value="UniProtKB-UniRule"/>
</dbReference>
<keyword evidence="8 9" id="KW-0238">DNA-binding</keyword>
<comment type="cofactor">
    <cofactor evidence="9">
        <name>[4Fe-4S] cluster</name>
        <dbReference type="ChEBI" id="CHEBI:49883"/>
    </cofactor>
    <text evidence="9">Binds 1 [4Fe-4S] cluster.</text>
</comment>
<dbReference type="Proteomes" id="UP001220324">
    <property type="component" value="Unassembled WGS sequence"/>
</dbReference>
<evidence type="ECO:0000256" key="3">
    <source>
        <dbReference type="ARBA" id="ARBA00022515"/>
    </source>
</evidence>